<keyword evidence="2" id="KW-1185">Reference proteome</keyword>
<protein>
    <submittedName>
        <fullName evidence="1">DUF2007 domain-containing protein</fullName>
    </submittedName>
</protein>
<organism evidence="1 2">
    <name type="scientific">Haloflavibacter putidus</name>
    <dbReference type="NCBI Taxonomy" id="2576776"/>
    <lineage>
        <taxon>Bacteria</taxon>
        <taxon>Pseudomonadati</taxon>
        <taxon>Bacteroidota</taxon>
        <taxon>Flavobacteriia</taxon>
        <taxon>Flavobacteriales</taxon>
        <taxon>Flavobacteriaceae</taxon>
        <taxon>Haloflavibacter</taxon>
    </lineage>
</organism>
<dbReference type="EMBL" id="VIAR01000001">
    <property type="protein sequence ID" value="TQD40717.1"/>
    <property type="molecule type" value="Genomic_DNA"/>
</dbReference>
<comment type="caution">
    <text evidence="1">The sequence shown here is derived from an EMBL/GenBank/DDBJ whole genome shotgun (WGS) entry which is preliminary data.</text>
</comment>
<gene>
    <name evidence="1" type="ORF">FKR84_01685</name>
</gene>
<sequence length="79" mass="9114">MHNYICLARFTYTFEYAVLKLLLQREGLRFYFENETLVNIAPFYSNALGGIALKVHPEDVGEATQILTDFKNQSPLKKV</sequence>
<evidence type="ECO:0000313" key="2">
    <source>
        <dbReference type="Proteomes" id="UP000317169"/>
    </source>
</evidence>
<dbReference type="AlphaFoldDB" id="A0A507ZUT5"/>
<proteinExistence type="predicted"/>
<dbReference type="OrthoDB" id="8480302at2"/>
<name>A0A507ZUT5_9FLAO</name>
<dbReference type="Proteomes" id="UP000317169">
    <property type="component" value="Unassembled WGS sequence"/>
</dbReference>
<evidence type="ECO:0000313" key="1">
    <source>
        <dbReference type="EMBL" id="TQD40717.1"/>
    </source>
</evidence>
<accession>A0A507ZUT5</accession>
<reference evidence="1 2" key="1">
    <citation type="submission" date="2019-06" db="EMBL/GenBank/DDBJ databases">
        <title>Flavibacter putida gen. nov., sp. nov., a novel marine bacterium of the family Flavobacteriaceae isolated from coastal seawater.</title>
        <authorList>
            <person name="Feng X."/>
        </authorList>
    </citation>
    <scope>NUCLEOTIDE SEQUENCE [LARGE SCALE GENOMIC DNA]</scope>
    <source>
        <strain evidence="1 2">PLHSN227</strain>
    </source>
</reference>
<dbReference type="RefSeq" id="WP_141420448.1">
    <property type="nucleotide sequence ID" value="NZ_VIAR01000001.1"/>
</dbReference>